<dbReference type="EMBL" id="MNVN01000015">
    <property type="protein sequence ID" value="OIO30619.1"/>
    <property type="molecule type" value="Genomic_DNA"/>
</dbReference>
<evidence type="ECO:0000313" key="2">
    <source>
        <dbReference type="Proteomes" id="UP000181992"/>
    </source>
</evidence>
<dbReference type="AlphaFoldDB" id="A0A1J4V3R0"/>
<reference evidence="1 2" key="1">
    <citation type="journal article" date="2016" name="Environ. Microbiol.">
        <title>Genomic resolution of a cold subsurface aquifer community provides metabolic insights for novel microbes adapted to high CO concentrations.</title>
        <authorList>
            <person name="Probst A.J."/>
            <person name="Castelle C.J."/>
            <person name="Singh A."/>
            <person name="Brown C.T."/>
            <person name="Anantharaman K."/>
            <person name="Sharon I."/>
            <person name="Hug L.A."/>
            <person name="Burstein D."/>
            <person name="Emerson J.B."/>
            <person name="Thomas B.C."/>
            <person name="Banfield J.F."/>
        </authorList>
    </citation>
    <scope>NUCLEOTIDE SEQUENCE [LARGE SCALE GENOMIC DNA]</scope>
    <source>
        <strain evidence="1">CG1_02_43_90</strain>
    </source>
</reference>
<protein>
    <submittedName>
        <fullName evidence="1">Uncharacterized protein</fullName>
    </submittedName>
</protein>
<name>A0A1J4V3R0_9BACT</name>
<gene>
    <name evidence="1" type="ORF">AUJ77_02310</name>
</gene>
<evidence type="ECO:0000313" key="1">
    <source>
        <dbReference type="EMBL" id="OIO30619.1"/>
    </source>
</evidence>
<dbReference type="Proteomes" id="UP000181992">
    <property type="component" value="Unassembled WGS sequence"/>
</dbReference>
<comment type="caution">
    <text evidence="1">The sequence shown here is derived from an EMBL/GenBank/DDBJ whole genome shotgun (WGS) entry which is preliminary data.</text>
</comment>
<organism evidence="1 2">
    <name type="scientific">Candidatus Nomurabacteria bacterium CG1_02_43_90</name>
    <dbReference type="NCBI Taxonomy" id="1805281"/>
    <lineage>
        <taxon>Bacteria</taxon>
        <taxon>Candidatus Nomuraibacteriota</taxon>
    </lineage>
</organism>
<accession>A0A1J4V3R0</accession>
<dbReference type="STRING" id="1805281.AUJ77_02310"/>
<proteinExistence type="predicted"/>
<sequence>MGTIILLKKPDAKLEPIDFEKTVVATWVDFVKKGEQKIGQDLNEDLESFLVFTLMRFMRRTDLFSVTLALEFLNASSEYTGHKKEQALSSVGDISLILAGLFPERTKNLNVSPSYFVEIGRMAFEELATSFERRNIKSHANLYHSVCQGFPFMAKVLLSAREDKNAYDLTSPCPLISLV</sequence>